<name>A0A7K3WR65_9FLAO</name>
<accession>A0A7K3WR65</accession>
<dbReference type="NCBIfam" id="TIGR04183">
    <property type="entry name" value="Por_Secre_tail"/>
    <property type="match status" value="1"/>
</dbReference>
<dbReference type="Proteomes" id="UP000486602">
    <property type="component" value="Unassembled WGS sequence"/>
</dbReference>
<reference evidence="3 4" key="1">
    <citation type="submission" date="2020-02" db="EMBL/GenBank/DDBJ databases">
        <title>Out from the shadows clarifying the taxonomy of the family Cryomorphaceae and related taxa by utilizing the GTDB taxonomic framework.</title>
        <authorList>
            <person name="Bowman J.P."/>
        </authorList>
    </citation>
    <scope>NUCLEOTIDE SEQUENCE [LARGE SCALE GENOMIC DNA]</scope>
    <source>
        <strain evidence="3 4">QSSC 1-22</strain>
    </source>
</reference>
<evidence type="ECO:0000313" key="4">
    <source>
        <dbReference type="Proteomes" id="UP000486602"/>
    </source>
</evidence>
<comment type="caution">
    <text evidence="3">The sequence shown here is derived from an EMBL/GenBank/DDBJ whole genome shotgun (WGS) entry which is preliminary data.</text>
</comment>
<dbReference type="EMBL" id="JAAGVY010000018">
    <property type="protein sequence ID" value="NEN24016.1"/>
    <property type="molecule type" value="Genomic_DNA"/>
</dbReference>
<organism evidence="3 4">
    <name type="scientific">Cryomorpha ignava</name>
    <dbReference type="NCBI Taxonomy" id="101383"/>
    <lineage>
        <taxon>Bacteria</taxon>
        <taxon>Pseudomonadati</taxon>
        <taxon>Bacteroidota</taxon>
        <taxon>Flavobacteriia</taxon>
        <taxon>Flavobacteriales</taxon>
        <taxon>Cryomorphaceae</taxon>
        <taxon>Cryomorpha</taxon>
    </lineage>
</organism>
<evidence type="ECO:0000256" key="1">
    <source>
        <dbReference type="ARBA" id="ARBA00022729"/>
    </source>
</evidence>
<gene>
    <name evidence="3" type="ORF">G3O08_10945</name>
</gene>
<keyword evidence="4" id="KW-1185">Reference proteome</keyword>
<dbReference type="AlphaFoldDB" id="A0A7K3WR65"/>
<dbReference type="Pfam" id="PF18962">
    <property type="entry name" value="Por_Secre_tail"/>
    <property type="match status" value="1"/>
</dbReference>
<keyword evidence="1" id="KW-0732">Signal</keyword>
<feature type="domain" description="Secretion system C-terminal sorting" evidence="2">
    <location>
        <begin position="547"/>
        <end position="617"/>
    </location>
</feature>
<proteinExistence type="predicted"/>
<dbReference type="RefSeq" id="WP_163285410.1">
    <property type="nucleotide sequence ID" value="NZ_JAAGVY010000018.1"/>
</dbReference>
<evidence type="ECO:0000313" key="3">
    <source>
        <dbReference type="EMBL" id="NEN24016.1"/>
    </source>
</evidence>
<evidence type="ECO:0000259" key="2">
    <source>
        <dbReference type="Pfam" id="PF18962"/>
    </source>
</evidence>
<dbReference type="InterPro" id="IPR026444">
    <property type="entry name" value="Secre_tail"/>
</dbReference>
<protein>
    <submittedName>
        <fullName evidence="3">T9SS type A sorting domain-containing protein</fullName>
    </submittedName>
</protein>
<sequence>MKWSSLIILFFSSAFVFGQEMLVPLTGNTTLLKKSKIWKSNAQDMKSGDLLTLPFIDDFAVDRFPGNEEGYIPLWENRSATRNTGWGKNPPTLGVVSLDGADEVGYPYSWNLQHGPADTLLSCAIDLTASAEDGIGLSFYYQPRGNNYYLNNIEDSLMLEFYAPELDQWFMVWSTSDISSPDAFTFVYLPITLARYLKEGFQFRFTNIAPLNGAVGTWNLDYIWLDQNSANSSPSNNDVAFVNQRHTFLNDYTAMPRDHYATNPVSFMRPDIKVLLRNLNTVPRTLAGNQIRILYQGTELGVYPNANEPGIAGGDTLPYTHNVGASPNNIVFDASLSDTELEFEVQILHGVSDFSPTATNDTMRFKQNFFTKYAYDDGQAEYGYAYPTSGASVALKYLNYKSDSIFALSIYTMPIDYDIENSIFNIKIWEDSGNGPGTELGTAQVNLQFGLDEFQESLVYTFDEPVYVPSGSFFVGYTQTTQTEGVKVGIDINTNANPTRLYYKFGSSWNASSFQGSLMLRPMFTSNGYQDIFTEIEDRNVLPGIKIYPNPANDFVVIQADTNLRFNVSVYDISGRMLSEKWLSPNSRLDISTLQSGVYILMLEDENGRRGSKKLIVNK</sequence>